<dbReference type="Proteomes" id="UP000004625">
    <property type="component" value="Unassembled WGS sequence"/>
</dbReference>
<feature type="domain" description="C5a peptidase/Subtilisin-like protease SBT2-like Fn3-like" evidence="11">
    <location>
        <begin position="444"/>
        <end position="555"/>
    </location>
</feature>
<dbReference type="GO" id="GO:0006508">
    <property type="term" value="P:proteolysis"/>
    <property type="evidence" value="ECO:0007669"/>
    <property type="project" value="UniProtKB-KW"/>
</dbReference>
<evidence type="ECO:0000256" key="1">
    <source>
        <dbReference type="ARBA" id="ARBA00011073"/>
    </source>
</evidence>
<evidence type="ECO:0000256" key="7">
    <source>
        <dbReference type="PROSITE-ProRule" id="PRU01240"/>
    </source>
</evidence>
<feature type="region of interest" description="Disordered" evidence="9">
    <location>
        <begin position="42"/>
        <end position="73"/>
    </location>
</feature>
<keyword evidence="5 7" id="KW-0720">Serine protease</keyword>
<dbReference type="Gene3D" id="2.60.40.1710">
    <property type="entry name" value="Subtilisin-like superfamily"/>
    <property type="match status" value="1"/>
</dbReference>
<keyword evidence="2 7" id="KW-0645">Protease</keyword>
<dbReference type="GO" id="GO:0004252">
    <property type="term" value="F:serine-type endopeptidase activity"/>
    <property type="evidence" value="ECO:0007669"/>
    <property type="project" value="UniProtKB-UniRule"/>
</dbReference>
<evidence type="ECO:0000256" key="6">
    <source>
        <dbReference type="PIRSR" id="PIRSR615500-1"/>
    </source>
</evidence>
<dbReference type="InterPro" id="IPR010435">
    <property type="entry name" value="C5a/SBT2-like_Fn3"/>
</dbReference>
<evidence type="ECO:0000256" key="8">
    <source>
        <dbReference type="RuleBase" id="RU003355"/>
    </source>
</evidence>
<name>G9ZLL2_9LACO</name>
<evidence type="ECO:0000256" key="9">
    <source>
        <dbReference type="SAM" id="MobiDB-lite"/>
    </source>
</evidence>
<dbReference type="PROSITE" id="PS00136">
    <property type="entry name" value="SUBTILASE_ASP"/>
    <property type="match status" value="1"/>
</dbReference>
<dbReference type="STRING" id="797515.HMPREF9103_00610"/>
<feature type="active site" description="Charge relay system" evidence="6 7">
    <location>
        <position position="99"/>
    </location>
</feature>
<dbReference type="PROSITE" id="PS00138">
    <property type="entry name" value="SUBTILASE_SER"/>
    <property type="match status" value="1"/>
</dbReference>
<dbReference type="Gene3D" id="2.60.40.4070">
    <property type="match status" value="1"/>
</dbReference>
<dbReference type="InterPro" id="IPR000209">
    <property type="entry name" value="Peptidase_S8/S53_dom"/>
</dbReference>
<keyword evidence="13" id="KW-1185">Reference proteome</keyword>
<dbReference type="CDD" id="cd07475">
    <property type="entry name" value="Peptidases_S8_C5a_Peptidase"/>
    <property type="match status" value="1"/>
</dbReference>
<dbReference type="Pfam" id="PF00082">
    <property type="entry name" value="Peptidase_S8"/>
    <property type="match status" value="1"/>
</dbReference>
<dbReference type="SUPFAM" id="SSF52743">
    <property type="entry name" value="Subtilisin-like"/>
    <property type="match status" value="1"/>
</dbReference>
<proteinExistence type="inferred from homology"/>
<dbReference type="InterPro" id="IPR036852">
    <property type="entry name" value="Peptidase_S8/S53_dom_sf"/>
</dbReference>
<dbReference type="HOGENOM" id="CLU_021899_0_0_9"/>
<comment type="caution">
    <text evidence="12">The sequence shown here is derived from an EMBL/GenBank/DDBJ whole genome shotgun (WGS) entry which is preliminary data.</text>
</comment>
<dbReference type="PANTHER" id="PTHR43806:SF11">
    <property type="entry name" value="CEREVISIN-RELATED"/>
    <property type="match status" value="1"/>
</dbReference>
<feature type="compositionally biased region" description="Polar residues" evidence="9">
    <location>
        <begin position="42"/>
        <end position="51"/>
    </location>
</feature>
<feature type="compositionally biased region" description="Polar residues" evidence="9">
    <location>
        <begin position="60"/>
        <end position="73"/>
    </location>
</feature>
<dbReference type="InterPro" id="IPR023827">
    <property type="entry name" value="Peptidase_S8_Asp-AS"/>
</dbReference>
<evidence type="ECO:0000256" key="4">
    <source>
        <dbReference type="ARBA" id="ARBA00022801"/>
    </source>
</evidence>
<dbReference type="InterPro" id="IPR050131">
    <property type="entry name" value="Peptidase_S8_subtilisin-like"/>
</dbReference>
<feature type="compositionally biased region" description="Polar residues" evidence="9">
    <location>
        <begin position="277"/>
        <end position="291"/>
    </location>
</feature>
<dbReference type="PANTHER" id="PTHR43806">
    <property type="entry name" value="PEPTIDASE S8"/>
    <property type="match status" value="1"/>
</dbReference>
<dbReference type="AlphaFoldDB" id="G9ZLL2"/>
<keyword evidence="3" id="KW-0732">Signal</keyword>
<dbReference type="InterPro" id="IPR015500">
    <property type="entry name" value="Peptidase_S8_subtilisin-rel"/>
</dbReference>
<evidence type="ECO:0000259" key="10">
    <source>
        <dbReference type="Pfam" id="PF00082"/>
    </source>
</evidence>
<dbReference type="InterPro" id="IPR023828">
    <property type="entry name" value="Peptidase_S8_Ser-AS"/>
</dbReference>
<dbReference type="InterPro" id="IPR034216">
    <property type="entry name" value="C5a_Peptidase"/>
</dbReference>
<dbReference type="eggNOG" id="COG1404">
    <property type="taxonomic scope" value="Bacteria"/>
</dbReference>
<reference evidence="12 13" key="1">
    <citation type="submission" date="2011-09" db="EMBL/GenBank/DDBJ databases">
        <authorList>
            <person name="Weinstock G."/>
            <person name="Sodergren E."/>
            <person name="Clifton S."/>
            <person name="Fulton L."/>
            <person name="Fulton B."/>
            <person name="Courtney L."/>
            <person name="Fronick C."/>
            <person name="Harrison M."/>
            <person name="Strong C."/>
            <person name="Farmer C."/>
            <person name="Delahaunty K."/>
            <person name="Markovic C."/>
            <person name="Hall O."/>
            <person name="Minx P."/>
            <person name="Tomlinson C."/>
            <person name="Mitreva M."/>
            <person name="Hou S."/>
            <person name="Chen J."/>
            <person name="Wollam A."/>
            <person name="Pepin K.H."/>
            <person name="Johnson M."/>
            <person name="Bhonagiri V."/>
            <person name="Zhang X."/>
            <person name="Suruliraj S."/>
            <person name="Warren W."/>
            <person name="Chinwalla A."/>
            <person name="Mardis E.R."/>
            <person name="Wilson R.K."/>
        </authorList>
    </citation>
    <scope>NUCLEOTIDE SEQUENCE [LARGE SCALE GENOMIC DNA]</scope>
    <source>
        <strain evidence="12 13">F0439</strain>
    </source>
</reference>
<feature type="active site" description="Charge relay system" evidence="6 7">
    <location>
        <position position="163"/>
    </location>
</feature>
<gene>
    <name evidence="12" type="ORF">HMPREF9103_00610</name>
</gene>
<dbReference type="PROSITE" id="PS51892">
    <property type="entry name" value="SUBTILASE"/>
    <property type="match status" value="1"/>
</dbReference>
<dbReference type="Pfam" id="PF06280">
    <property type="entry name" value="fn3_5"/>
    <property type="match status" value="1"/>
</dbReference>
<evidence type="ECO:0000256" key="2">
    <source>
        <dbReference type="ARBA" id="ARBA00022670"/>
    </source>
</evidence>
<evidence type="ECO:0000313" key="13">
    <source>
        <dbReference type="Proteomes" id="UP000004625"/>
    </source>
</evidence>
<evidence type="ECO:0008006" key="14">
    <source>
        <dbReference type="Google" id="ProtNLM"/>
    </source>
</evidence>
<evidence type="ECO:0000256" key="5">
    <source>
        <dbReference type="ARBA" id="ARBA00022825"/>
    </source>
</evidence>
<dbReference type="EMBL" id="AGEY01000028">
    <property type="protein sequence ID" value="EHM00242.1"/>
    <property type="molecule type" value="Genomic_DNA"/>
</dbReference>
<dbReference type="RefSeq" id="WP_008211158.1">
    <property type="nucleotide sequence ID" value="NZ_JH414926.1"/>
</dbReference>
<comment type="similarity">
    <text evidence="1 7 8">Belongs to the peptidase S8 family.</text>
</comment>
<evidence type="ECO:0000256" key="3">
    <source>
        <dbReference type="ARBA" id="ARBA00022729"/>
    </source>
</evidence>
<protein>
    <recommendedName>
        <fullName evidence="14">Peptidase, S8/S53 family</fullName>
    </recommendedName>
</protein>
<feature type="region of interest" description="Disordered" evidence="9">
    <location>
        <begin position="277"/>
        <end position="296"/>
    </location>
</feature>
<dbReference type="PRINTS" id="PR00723">
    <property type="entry name" value="SUBTILISIN"/>
</dbReference>
<dbReference type="Gene3D" id="3.40.50.200">
    <property type="entry name" value="Peptidase S8/S53 domain"/>
    <property type="match status" value="1"/>
</dbReference>
<evidence type="ECO:0000259" key="11">
    <source>
        <dbReference type="Pfam" id="PF06280"/>
    </source>
</evidence>
<feature type="domain" description="Peptidase S8/S53" evidence="10">
    <location>
        <begin position="90"/>
        <end position="403"/>
    </location>
</feature>
<feature type="active site" description="Charge relay system" evidence="6 7">
    <location>
        <position position="358"/>
    </location>
</feature>
<keyword evidence="4 7" id="KW-0378">Hydrolase</keyword>
<evidence type="ECO:0000313" key="12">
    <source>
        <dbReference type="EMBL" id="EHM00242.1"/>
    </source>
</evidence>
<dbReference type="GO" id="GO:0016020">
    <property type="term" value="C:membrane"/>
    <property type="evidence" value="ECO:0007669"/>
    <property type="project" value="InterPro"/>
</dbReference>
<dbReference type="PATRIC" id="fig|797515.3.peg.567"/>
<accession>G9ZLL2</accession>
<sequence length="819" mass="86756">MKHIFKSFGETKRHPFIIATLLAISTIGLFMTTEMTATQAQSIKQPTTFSQHKPAKKPTKTNQTTSFNQQRQAALTRGNVPTLWSQGYQGQGMVIAVIDSGIQNHPDLGLSNNQTAKISKADAQQLIAQKGYGKYISPKIPFAYDYVNNNNDDTAADSTSGFHGEEVGGVAAANGVETNQAKYMKGVAPQAQLLNLKVFGGFADEIPNDVARAIHDAVDLGADVINLSLGLAQPHQSLTDEEQAAVKYATDHGVFVSVAGSNYGHAGSLETNANDLSDSTTTTYEPANSGTIADPGVANSAMTVGSANTKTGSKSAMSSFSAWGPTPEFAFKPDITAPGDHIATIDENKTYTFDSGTSFASPYIAGSAALVLQRVHKDQPNLKGAALVNAAKVALMNASQPMNNSQFPGEIVSPRLQGAGVVNVANAANLNAAATDAATGSGAVALRQIGQITNFSLNVTNHVAIPQTYRVDTTTGPDTETRKADKNGIGVVHDVKINGASLTASLPTITVDPGKTVKLDFKLDLGSQAARNKIAEGYISLVNSDAKQNLTIPYMGYYGDATTEQIIDQPANQTGSDFGGGYMIDNHNTPLGVSDRTSLASYINAGSPETASNRWDATPGKVDDDKIAISPNGDGKMDVANPYVFAKQSLAKVQAAILNSKGQVIRVIDQETNTDKSIHDLGSDANNDLALSVSMRPNPTALTWNGQAYDRATGKMKVVPDGRYQYRIETTNFNDGADKVQDWTLPVQVDTKAPKIVKATYHRGRLTVGYRDSGVGFTKLSAMAVKVGKKVAGVSLNNSGRQNQGITHYTLSKKLSKIS</sequence>
<organism evidence="12 13">
    <name type="scientific">Lentilactobacillus parafarraginis F0439</name>
    <dbReference type="NCBI Taxonomy" id="797515"/>
    <lineage>
        <taxon>Bacteria</taxon>
        <taxon>Bacillati</taxon>
        <taxon>Bacillota</taxon>
        <taxon>Bacilli</taxon>
        <taxon>Lactobacillales</taxon>
        <taxon>Lactobacillaceae</taxon>
        <taxon>Lentilactobacillus</taxon>
    </lineage>
</organism>